<gene>
    <name evidence="2" type="ORF">CYLTODRAFT_425252</name>
</gene>
<dbReference type="AlphaFoldDB" id="A0A0D7B2I7"/>
<dbReference type="Proteomes" id="UP000054007">
    <property type="component" value="Unassembled WGS sequence"/>
</dbReference>
<evidence type="ECO:0000313" key="3">
    <source>
        <dbReference type="Proteomes" id="UP000054007"/>
    </source>
</evidence>
<evidence type="ECO:0000313" key="2">
    <source>
        <dbReference type="EMBL" id="KIY64384.1"/>
    </source>
</evidence>
<feature type="region of interest" description="Disordered" evidence="1">
    <location>
        <begin position="122"/>
        <end position="147"/>
    </location>
</feature>
<organism evidence="2 3">
    <name type="scientific">Cylindrobasidium torrendii FP15055 ss-10</name>
    <dbReference type="NCBI Taxonomy" id="1314674"/>
    <lineage>
        <taxon>Eukaryota</taxon>
        <taxon>Fungi</taxon>
        <taxon>Dikarya</taxon>
        <taxon>Basidiomycota</taxon>
        <taxon>Agaricomycotina</taxon>
        <taxon>Agaricomycetes</taxon>
        <taxon>Agaricomycetidae</taxon>
        <taxon>Agaricales</taxon>
        <taxon>Marasmiineae</taxon>
        <taxon>Physalacriaceae</taxon>
        <taxon>Cylindrobasidium</taxon>
    </lineage>
</organism>
<proteinExistence type="predicted"/>
<feature type="compositionally biased region" description="Low complexity" evidence="1">
    <location>
        <begin position="348"/>
        <end position="367"/>
    </location>
</feature>
<dbReference type="PRINTS" id="PR01217">
    <property type="entry name" value="PRICHEXTENSN"/>
</dbReference>
<feature type="region of interest" description="Disordered" evidence="1">
    <location>
        <begin position="77"/>
        <end position="108"/>
    </location>
</feature>
<name>A0A0D7B2I7_9AGAR</name>
<dbReference type="EMBL" id="KN880638">
    <property type="protein sequence ID" value="KIY64384.1"/>
    <property type="molecule type" value="Genomic_DNA"/>
</dbReference>
<protein>
    <submittedName>
        <fullName evidence="2">Uncharacterized protein</fullName>
    </submittedName>
</protein>
<feature type="compositionally biased region" description="Low complexity" evidence="1">
    <location>
        <begin position="275"/>
        <end position="287"/>
    </location>
</feature>
<feature type="compositionally biased region" description="Low complexity" evidence="1">
    <location>
        <begin position="375"/>
        <end position="389"/>
    </location>
</feature>
<evidence type="ECO:0000256" key="1">
    <source>
        <dbReference type="SAM" id="MobiDB-lite"/>
    </source>
</evidence>
<reference evidence="2 3" key="1">
    <citation type="journal article" date="2015" name="Fungal Genet. Biol.">
        <title>Evolution of novel wood decay mechanisms in Agaricales revealed by the genome sequences of Fistulina hepatica and Cylindrobasidium torrendii.</title>
        <authorList>
            <person name="Floudas D."/>
            <person name="Held B.W."/>
            <person name="Riley R."/>
            <person name="Nagy L.G."/>
            <person name="Koehler G."/>
            <person name="Ransdell A.S."/>
            <person name="Younus H."/>
            <person name="Chow J."/>
            <person name="Chiniquy J."/>
            <person name="Lipzen A."/>
            <person name="Tritt A."/>
            <person name="Sun H."/>
            <person name="Haridas S."/>
            <person name="LaButti K."/>
            <person name="Ohm R.A."/>
            <person name="Kues U."/>
            <person name="Blanchette R.A."/>
            <person name="Grigoriev I.V."/>
            <person name="Minto R.E."/>
            <person name="Hibbett D.S."/>
        </authorList>
    </citation>
    <scope>NUCLEOTIDE SEQUENCE [LARGE SCALE GENOMIC DNA]</scope>
    <source>
        <strain evidence="2 3">FP15055 ss-10</strain>
    </source>
</reference>
<keyword evidence="3" id="KW-1185">Reference proteome</keyword>
<feature type="compositionally biased region" description="Low complexity" evidence="1">
    <location>
        <begin position="187"/>
        <end position="203"/>
    </location>
</feature>
<sequence length="420" mass="45231">MHAFAFDVIGLFKDMTAEEYNQLKFEGLDPKTEQCFKEAMGGNYRDGPMPLKVDTGKRDRDGNKIMEEVFITFDPNAPPVGPRKYLPTEPLKGPYAPADPSHPEATAGRPRDLEFYLADENSKDSVDTSGEFEPEKDGQPAAQTTGTKMMFSKFELLDDAVEKHAEAAARGFEDPVATPDSPTTVGHPSSTRSPSASNSSSHHPIPPPEAPSPFDGLSKRRRVISPPSSHLDDDDDDDSPFRTTRPRRAGPSNSRAPPPKKPRHKSPSPPPRRPAPVASRSRAVASPKPRRPPKNTYGKAGKRAAASPAQHSAPSAEPLGVAGPGPSTTSRQVGTRHTVERNESPGLTTTSSAPRRPVRTPTVQPTASSTVRNFARPTAASLARAAVSTEVERRPPSRSRSSTSQQPPRPRRGPGGAPKK</sequence>
<feature type="compositionally biased region" description="Low complexity" evidence="1">
    <location>
        <begin position="304"/>
        <end position="318"/>
    </location>
</feature>
<feature type="region of interest" description="Disordered" evidence="1">
    <location>
        <begin position="40"/>
        <end position="59"/>
    </location>
</feature>
<feature type="region of interest" description="Disordered" evidence="1">
    <location>
        <begin position="165"/>
        <end position="420"/>
    </location>
</feature>
<feature type="compositionally biased region" description="Polar residues" evidence="1">
    <location>
        <begin position="326"/>
        <end position="335"/>
    </location>
</feature>
<accession>A0A0D7B2I7</accession>